<name>A0AAD7P7B9_QUISA</name>
<comment type="caution">
    <text evidence="1">The sequence shown here is derived from an EMBL/GenBank/DDBJ whole genome shotgun (WGS) entry which is preliminary data.</text>
</comment>
<dbReference type="EMBL" id="JARAOO010000014">
    <property type="protein sequence ID" value="KAJ7944475.1"/>
    <property type="molecule type" value="Genomic_DNA"/>
</dbReference>
<dbReference type="AlphaFoldDB" id="A0AAD7P7B9"/>
<sequence length="89" mass="9768">MSAVKKIELDREAVDGFKFLRMTSLADETISRILVSANQVHILASGPSRKGSTSSPSICLGLLQYAVQIQFKYIYRDQIHGILGSSSSH</sequence>
<protein>
    <submittedName>
        <fullName evidence="1">Uncharacterized protein</fullName>
    </submittedName>
</protein>
<organism evidence="1 2">
    <name type="scientific">Quillaja saponaria</name>
    <name type="common">Soap bark tree</name>
    <dbReference type="NCBI Taxonomy" id="32244"/>
    <lineage>
        <taxon>Eukaryota</taxon>
        <taxon>Viridiplantae</taxon>
        <taxon>Streptophyta</taxon>
        <taxon>Embryophyta</taxon>
        <taxon>Tracheophyta</taxon>
        <taxon>Spermatophyta</taxon>
        <taxon>Magnoliopsida</taxon>
        <taxon>eudicotyledons</taxon>
        <taxon>Gunneridae</taxon>
        <taxon>Pentapetalae</taxon>
        <taxon>rosids</taxon>
        <taxon>fabids</taxon>
        <taxon>Fabales</taxon>
        <taxon>Quillajaceae</taxon>
        <taxon>Quillaja</taxon>
    </lineage>
</organism>
<evidence type="ECO:0000313" key="2">
    <source>
        <dbReference type="Proteomes" id="UP001163823"/>
    </source>
</evidence>
<proteinExistence type="predicted"/>
<dbReference type="KEGG" id="qsa:O6P43_033867"/>
<accession>A0AAD7P7B9</accession>
<dbReference type="Proteomes" id="UP001163823">
    <property type="component" value="Chromosome 14"/>
</dbReference>
<reference evidence="1" key="1">
    <citation type="journal article" date="2023" name="Science">
        <title>Elucidation of the pathway for biosynthesis of saponin adjuvants from the soapbark tree.</title>
        <authorList>
            <person name="Reed J."/>
            <person name="Orme A."/>
            <person name="El-Demerdash A."/>
            <person name="Owen C."/>
            <person name="Martin L.B.B."/>
            <person name="Misra R.C."/>
            <person name="Kikuchi S."/>
            <person name="Rejzek M."/>
            <person name="Martin A.C."/>
            <person name="Harkess A."/>
            <person name="Leebens-Mack J."/>
            <person name="Louveau T."/>
            <person name="Stephenson M.J."/>
            <person name="Osbourn A."/>
        </authorList>
    </citation>
    <scope>NUCLEOTIDE SEQUENCE</scope>
    <source>
        <strain evidence="1">S10</strain>
    </source>
</reference>
<keyword evidence="2" id="KW-1185">Reference proteome</keyword>
<evidence type="ECO:0000313" key="1">
    <source>
        <dbReference type="EMBL" id="KAJ7944475.1"/>
    </source>
</evidence>
<gene>
    <name evidence="1" type="ORF">O6P43_033867</name>
</gene>